<evidence type="ECO:0000256" key="1">
    <source>
        <dbReference type="SAM" id="SignalP"/>
    </source>
</evidence>
<comment type="caution">
    <text evidence="2">The sequence shown here is derived from an EMBL/GenBank/DDBJ whole genome shotgun (WGS) entry which is preliminary data.</text>
</comment>
<feature type="chain" id="PRO_5046307122" evidence="1">
    <location>
        <begin position="22"/>
        <end position="193"/>
    </location>
</feature>
<reference evidence="2 3" key="1">
    <citation type="submission" date="2014-09" db="EMBL/GenBank/DDBJ databases">
        <title>Alistipes sp. 627, sp. nov., a novel member of the family Rikenellaceae isolated from human faeces.</title>
        <authorList>
            <person name="Shkoporov A.N."/>
            <person name="Chaplin A.V."/>
            <person name="Motuzova O.V."/>
            <person name="Kafarskaia L.I."/>
            <person name="Khokhlova E.V."/>
            <person name="Efimov B.A."/>
        </authorList>
    </citation>
    <scope>NUCLEOTIDE SEQUENCE [LARGE SCALE GENOMIC DNA]</scope>
    <source>
        <strain evidence="2 3">627</strain>
    </source>
</reference>
<dbReference type="EMBL" id="JRGF01000003">
    <property type="protein sequence ID" value="KHE42619.1"/>
    <property type="molecule type" value="Genomic_DNA"/>
</dbReference>
<sequence>MNMKGLIAATLVVIVPASLHAQEPLIPQNFLQTAPEAYYHYEPNVLECVEWLTETPLEADSFDRRTIGKFIDTWLRETPSIRISLDPTLTAFLDDAKYFEEQMTVYTGGYAAGLLELKSENGTLGKMTLSPRGLSDEDRTAGATRAIEYSIAFYDRNRDLLGRNGKLERLKKMQEKGTLRQYVEANLYRPDDK</sequence>
<keyword evidence="1" id="KW-0732">Signal</keyword>
<evidence type="ECO:0000313" key="2">
    <source>
        <dbReference type="EMBL" id="KHE42619.1"/>
    </source>
</evidence>
<evidence type="ECO:0000313" key="3">
    <source>
        <dbReference type="Proteomes" id="UP000030889"/>
    </source>
</evidence>
<accession>A0ABR4YK34</accession>
<name>A0ABR4YK34_9BACT</name>
<proteinExistence type="predicted"/>
<dbReference type="RefSeq" id="WP_035472183.1">
    <property type="nucleotide sequence ID" value="NZ_JRGF01000003.1"/>
</dbReference>
<dbReference type="Proteomes" id="UP000030889">
    <property type="component" value="Unassembled WGS sequence"/>
</dbReference>
<keyword evidence="3" id="KW-1185">Reference proteome</keyword>
<feature type="signal peptide" evidence="1">
    <location>
        <begin position="1"/>
        <end position="21"/>
    </location>
</feature>
<protein>
    <submittedName>
        <fullName evidence="2">Uncharacterized protein</fullName>
    </submittedName>
</protein>
<organism evidence="2 3">
    <name type="scientific">Alistipes inops</name>
    <dbReference type="NCBI Taxonomy" id="1501391"/>
    <lineage>
        <taxon>Bacteria</taxon>
        <taxon>Pseudomonadati</taxon>
        <taxon>Bacteroidota</taxon>
        <taxon>Bacteroidia</taxon>
        <taxon>Bacteroidales</taxon>
        <taxon>Rikenellaceae</taxon>
        <taxon>Alistipes</taxon>
    </lineage>
</organism>
<gene>
    <name evidence="2" type="ORF">LG35_03250</name>
</gene>